<keyword evidence="3" id="KW-1185">Reference proteome</keyword>
<sequence>MRKLIQMGVIAGALAMTMFSPGITSAAQAETSRAGGEWRFHRYNVEWLCNVELEAVRAAGYQTDPPAPYTCFYGASEWLFWHFEPGA</sequence>
<protein>
    <recommendedName>
        <fullName evidence="4">Secreted protein</fullName>
    </recommendedName>
</protein>
<evidence type="ECO:0000313" key="3">
    <source>
        <dbReference type="Proteomes" id="UP000253303"/>
    </source>
</evidence>
<name>A0A366LMY7_9ACTN</name>
<dbReference type="RefSeq" id="WP_113985940.1">
    <property type="nucleotide sequence ID" value="NZ_QMEY01000030.1"/>
</dbReference>
<feature type="chain" id="PRO_5039266024" description="Secreted protein" evidence="1">
    <location>
        <begin position="27"/>
        <end position="87"/>
    </location>
</feature>
<keyword evidence="1" id="KW-0732">Signal</keyword>
<evidence type="ECO:0000313" key="2">
    <source>
        <dbReference type="EMBL" id="RBQ14674.1"/>
    </source>
</evidence>
<evidence type="ECO:0000256" key="1">
    <source>
        <dbReference type="SAM" id="SignalP"/>
    </source>
</evidence>
<feature type="signal peptide" evidence="1">
    <location>
        <begin position="1"/>
        <end position="26"/>
    </location>
</feature>
<evidence type="ECO:0008006" key="4">
    <source>
        <dbReference type="Google" id="ProtNLM"/>
    </source>
</evidence>
<dbReference type="Proteomes" id="UP000253303">
    <property type="component" value="Unassembled WGS sequence"/>
</dbReference>
<dbReference type="EMBL" id="QMEY01000030">
    <property type="protein sequence ID" value="RBQ14674.1"/>
    <property type="molecule type" value="Genomic_DNA"/>
</dbReference>
<reference evidence="2 3" key="1">
    <citation type="submission" date="2018-06" db="EMBL/GenBank/DDBJ databases">
        <title>Sphaerisporangium craniellae sp. nov., isolated from a marine sponge in the South China Sea.</title>
        <authorList>
            <person name="Li L."/>
        </authorList>
    </citation>
    <scope>NUCLEOTIDE SEQUENCE [LARGE SCALE GENOMIC DNA]</scope>
    <source>
        <strain evidence="2 3">LHW63015</strain>
    </source>
</reference>
<proteinExistence type="predicted"/>
<accession>A0A366LMY7</accession>
<gene>
    <name evidence="2" type="ORF">DP939_39390</name>
</gene>
<dbReference type="AlphaFoldDB" id="A0A366LMY7"/>
<organism evidence="2 3">
    <name type="scientific">Spongiactinospora rosea</name>
    <dbReference type="NCBI Taxonomy" id="2248750"/>
    <lineage>
        <taxon>Bacteria</taxon>
        <taxon>Bacillati</taxon>
        <taxon>Actinomycetota</taxon>
        <taxon>Actinomycetes</taxon>
        <taxon>Streptosporangiales</taxon>
        <taxon>Streptosporangiaceae</taxon>
        <taxon>Spongiactinospora</taxon>
    </lineage>
</organism>
<comment type="caution">
    <text evidence="2">The sequence shown here is derived from an EMBL/GenBank/DDBJ whole genome shotgun (WGS) entry which is preliminary data.</text>
</comment>